<dbReference type="Proteomes" id="UP000018144">
    <property type="component" value="Unassembled WGS sequence"/>
</dbReference>
<evidence type="ECO:0000313" key="2">
    <source>
        <dbReference type="Proteomes" id="UP000018144"/>
    </source>
</evidence>
<protein>
    <submittedName>
        <fullName evidence="1">Uncharacterized protein</fullName>
    </submittedName>
</protein>
<dbReference type="AlphaFoldDB" id="U4LKW0"/>
<keyword evidence="2" id="KW-1185">Reference proteome</keyword>
<accession>U4LKW0</accession>
<evidence type="ECO:0000313" key="1">
    <source>
        <dbReference type="EMBL" id="CCX30000.1"/>
    </source>
</evidence>
<gene>
    <name evidence="1" type="ORF">PCON_07928</name>
</gene>
<reference evidence="1 2" key="1">
    <citation type="journal article" date="2013" name="PLoS Genet.">
        <title>The genome and development-dependent transcriptomes of Pyronema confluens: a window into fungal evolution.</title>
        <authorList>
            <person name="Traeger S."/>
            <person name="Altegoer F."/>
            <person name="Freitag M."/>
            <person name="Gabaldon T."/>
            <person name="Kempken F."/>
            <person name="Kumar A."/>
            <person name="Marcet-Houben M."/>
            <person name="Poggeler S."/>
            <person name="Stajich J.E."/>
            <person name="Nowrousian M."/>
        </authorList>
    </citation>
    <scope>NUCLEOTIDE SEQUENCE [LARGE SCALE GENOMIC DNA]</scope>
    <source>
        <strain evidence="2">CBS 100304</strain>
        <tissue evidence="1">Vegetative mycelium</tissue>
    </source>
</reference>
<dbReference type="OrthoDB" id="5274606at2759"/>
<proteinExistence type="predicted"/>
<organism evidence="1 2">
    <name type="scientific">Pyronema omphalodes (strain CBS 100304)</name>
    <name type="common">Pyronema confluens</name>
    <dbReference type="NCBI Taxonomy" id="1076935"/>
    <lineage>
        <taxon>Eukaryota</taxon>
        <taxon>Fungi</taxon>
        <taxon>Dikarya</taxon>
        <taxon>Ascomycota</taxon>
        <taxon>Pezizomycotina</taxon>
        <taxon>Pezizomycetes</taxon>
        <taxon>Pezizales</taxon>
        <taxon>Pyronemataceae</taxon>
        <taxon>Pyronema</taxon>
    </lineage>
</organism>
<dbReference type="EMBL" id="HF935409">
    <property type="protein sequence ID" value="CCX30000.1"/>
    <property type="molecule type" value="Genomic_DNA"/>
</dbReference>
<name>U4LKW0_PYROM</name>
<sequence length="248" mass="27983">MDGEKIAPDTTSFYSISPPASSTAIEIGSEVNVGCFTSLRAAFFSWLWPLPVEEPRCEAFPYATQSTGSTAPLNPPSLFPEWTADELDTLIRRWLNTHPGPLSHPQNSEIASLITLVDTKNANRHDIEILHATLLHRLRMDHNTEQLAREIGLISYPAVFEEGGMIEDFEPPPGRPLTIAARRLLLECQGEWKEALMPLPKTGVRTRYRRPKYWLVSVAAANGWTHQELDEAMQQWFRERGDDGLFTT</sequence>